<evidence type="ECO:0000313" key="5">
    <source>
        <dbReference type="EMBL" id="GMH83268.1"/>
    </source>
</evidence>
<dbReference type="Pfam" id="PF04670">
    <property type="entry name" value="Gtr1_RagA"/>
    <property type="match status" value="1"/>
</dbReference>
<accession>A0A9W7EL94</accession>
<keyword evidence="3" id="KW-0342">GTP-binding</keyword>
<dbReference type="GO" id="GO:1990131">
    <property type="term" value="C:Gtr1-Gtr2 GTPase complex"/>
    <property type="evidence" value="ECO:0007669"/>
    <property type="project" value="TreeGrafter"/>
</dbReference>
<dbReference type="OrthoDB" id="26136at2759"/>
<keyword evidence="6" id="KW-1185">Reference proteome</keyword>
<gene>
    <name evidence="5" type="ORF">TrST_g5148</name>
</gene>
<comment type="similarity">
    <text evidence="1">Belongs to the GTR/RAG GTP-binding protein family.</text>
</comment>
<sequence length="346" mass="38757">MSSPLPKVLLFGPRRSGKSSIKQVLFSKMSPHETLFRLESTPTPQHLIVDTNRLSQFELIDFPGDWDEASNNPIFLGLSCFVFVLDAQDEPYDLVLSYLTNLISKATKVNPRIHVHVFINKVDGELFLSEEAKYDCRRDIVSLVQEEMETFQGLDNVNVEYYLTSIYDHSVYESFSKVVQKLVPALNTIESLLNVLVERNGMEKAFLFDVASKLYISTDSNPVDAAGYELCSDMIDVVLDVSGIYGGRHNSDSNREIDDGSKGEGEGGEQDKSVTEEEKNGYYDSESCAAIHLSNGIVLYLKEVESMLALVCLTREESFGRRGLVDYNIGVFKEAIKKMIEVAGPK</sequence>
<dbReference type="GO" id="GO:0010507">
    <property type="term" value="P:negative regulation of autophagy"/>
    <property type="evidence" value="ECO:0007669"/>
    <property type="project" value="TreeGrafter"/>
</dbReference>
<reference evidence="6" key="1">
    <citation type="journal article" date="2023" name="Commun. Biol.">
        <title>Genome analysis of Parmales, the sister group of diatoms, reveals the evolutionary specialization of diatoms from phago-mixotrophs to photoautotrophs.</title>
        <authorList>
            <person name="Ban H."/>
            <person name="Sato S."/>
            <person name="Yoshikawa S."/>
            <person name="Yamada K."/>
            <person name="Nakamura Y."/>
            <person name="Ichinomiya M."/>
            <person name="Sato N."/>
            <person name="Blanc-Mathieu R."/>
            <person name="Endo H."/>
            <person name="Kuwata A."/>
            <person name="Ogata H."/>
        </authorList>
    </citation>
    <scope>NUCLEOTIDE SEQUENCE [LARGE SCALE GENOMIC DNA]</scope>
    <source>
        <strain evidence="6">NIES 3701</strain>
    </source>
</reference>
<dbReference type="PANTHER" id="PTHR11259">
    <property type="entry name" value="RAS-RELATED GTP BINDING RAG/GTR YEAST"/>
    <property type="match status" value="1"/>
</dbReference>
<evidence type="ECO:0000256" key="4">
    <source>
        <dbReference type="SAM" id="MobiDB-lite"/>
    </source>
</evidence>
<dbReference type="GO" id="GO:0003924">
    <property type="term" value="F:GTPase activity"/>
    <property type="evidence" value="ECO:0007669"/>
    <property type="project" value="TreeGrafter"/>
</dbReference>
<proteinExistence type="inferred from homology"/>
<dbReference type="GO" id="GO:0005525">
    <property type="term" value="F:GTP binding"/>
    <property type="evidence" value="ECO:0007669"/>
    <property type="project" value="UniProtKB-KW"/>
</dbReference>
<dbReference type="EMBL" id="BRXY01000279">
    <property type="protein sequence ID" value="GMH83268.1"/>
    <property type="molecule type" value="Genomic_DNA"/>
</dbReference>
<evidence type="ECO:0000313" key="6">
    <source>
        <dbReference type="Proteomes" id="UP001165085"/>
    </source>
</evidence>
<dbReference type="GO" id="GO:0005634">
    <property type="term" value="C:nucleus"/>
    <property type="evidence" value="ECO:0007669"/>
    <property type="project" value="TreeGrafter"/>
</dbReference>
<evidence type="ECO:0000256" key="3">
    <source>
        <dbReference type="ARBA" id="ARBA00023134"/>
    </source>
</evidence>
<dbReference type="Gene3D" id="3.40.50.300">
    <property type="entry name" value="P-loop containing nucleotide triphosphate hydrolases"/>
    <property type="match status" value="1"/>
</dbReference>
<organism evidence="5 6">
    <name type="scientific">Triparma strigata</name>
    <dbReference type="NCBI Taxonomy" id="1606541"/>
    <lineage>
        <taxon>Eukaryota</taxon>
        <taxon>Sar</taxon>
        <taxon>Stramenopiles</taxon>
        <taxon>Ochrophyta</taxon>
        <taxon>Bolidophyceae</taxon>
        <taxon>Parmales</taxon>
        <taxon>Triparmaceae</taxon>
        <taxon>Triparma</taxon>
    </lineage>
</organism>
<evidence type="ECO:0000256" key="1">
    <source>
        <dbReference type="ARBA" id="ARBA00007756"/>
    </source>
</evidence>
<name>A0A9W7EL94_9STRA</name>
<dbReference type="SUPFAM" id="SSF52540">
    <property type="entry name" value="P-loop containing nucleoside triphosphate hydrolases"/>
    <property type="match status" value="1"/>
</dbReference>
<dbReference type="GO" id="GO:0009267">
    <property type="term" value="P:cellular response to starvation"/>
    <property type="evidence" value="ECO:0007669"/>
    <property type="project" value="TreeGrafter"/>
</dbReference>
<evidence type="ECO:0008006" key="7">
    <source>
        <dbReference type="Google" id="ProtNLM"/>
    </source>
</evidence>
<dbReference type="GO" id="GO:0005764">
    <property type="term" value="C:lysosome"/>
    <property type="evidence" value="ECO:0007669"/>
    <property type="project" value="TreeGrafter"/>
</dbReference>
<dbReference type="AlphaFoldDB" id="A0A9W7EL94"/>
<keyword evidence="2" id="KW-0547">Nucleotide-binding</keyword>
<dbReference type="GO" id="GO:1904263">
    <property type="term" value="P:positive regulation of TORC1 signaling"/>
    <property type="evidence" value="ECO:0007669"/>
    <property type="project" value="TreeGrafter"/>
</dbReference>
<protein>
    <recommendedName>
        <fullName evidence="7">GTP-binding protein</fullName>
    </recommendedName>
</protein>
<dbReference type="InterPro" id="IPR027417">
    <property type="entry name" value="P-loop_NTPase"/>
</dbReference>
<dbReference type="Proteomes" id="UP001165085">
    <property type="component" value="Unassembled WGS sequence"/>
</dbReference>
<evidence type="ECO:0000256" key="2">
    <source>
        <dbReference type="ARBA" id="ARBA00022741"/>
    </source>
</evidence>
<dbReference type="Gene3D" id="3.30.450.190">
    <property type="match status" value="1"/>
</dbReference>
<dbReference type="PANTHER" id="PTHR11259:SF2">
    <property type="entry name" value="GH16429P"/>
    <property type="match status" value="1"/>
</dbReference>
<comment type="caution">
    <text evidence="5">The sequence shown here is derived from an EMBL/GenBank/DDBJ whole genome shotgun (WGS) entry which is preliminary data.</text>
</comment>
<feature type="region of interest" description="Disordered" evidence="4">
    <location>
        <begin position="250"/>
        <end position="279"/>
    </location>
</feature>
<dbReference type="InterPro" id="IPR006762">
    <property type="entry name" value="Gtr1_RagA"/>
</dbReference>